<keyword evidence="6 13" id="KW-0547">Nucleotide-binding</keyword>
<evidence type="ECO:0000256" key="3">
    <source>
        <dbReference type="ARBA" id="ARBA00022475"/>
    </source>
</evidence>
<dbReference type="NCBIfam" id="TIGR00231">
    <property type="entry name" value="small_GTP"/>
    <property type="match status" value="1"/>
</dbReference>
<dbReference type="InterPro" id="IPR011640">
    <property type="entry name" value="Fe2_transport_prot_B_C"/>
</dbReference>
<dbReference type="CDD" id="cd01879">
    <property type="entry name" value="FeoB"/>
    <property type="match status" value="1"/>
</dbReference>
<evidence type="ECO:0000256" key="12">
    <source>
        <dbReference type="NCBIfam" id="TIGR00437"/>
    </source>
</evidence>
<keyword evidence="4 15" id="KW-0410">Iron transport</keyword>
<dbReference type="PROSITE" id="PS51711">
    <property type="entry name" value="G_FEOB"/>
    <property type="match status" value="1"/>
</dbReference>
<dbReference type="Pfam" id="PF07670">
    <property type="entry name" value="Gate"/>
    <property type="match status" value="2"/>
</dbReference>
<feature type="binding site" evidence="13">
    <location>
        <begin position="40"/>
        <end position="44"/>
    </location>
    <ligand>
        <name>GTP</name>
        <dbReference type="ChEBI" id="CHEBI:37565"/>
        <label>1</label>
    </ligand>
</feature>
<evidence type="ECO:0000313" key="17">
    <source>
        <dbReference type="EMBL" id="KAB2931948.1"/>
    </source>
</evidence>
<dbReference type="PRINTS" id="PR00326">
    <property type="entry name" value="GTP1OBG"/>
</dbReference>
<evidence type="ECO:0000256" key="6">
    <source>
        <dbReference type="ARBA" id="ARBA00022741"/>
    </source>
</evidence>
<comment type="function">
    <text evidence="15">Probable transporter of a GTP-driven Fe(2+) uptake system.</text>
</comment>
<dbReference type="GO" id="GO:0015093">
    <property type="term" value="F:ferrous iron transmembrane transporter activity"/>
    <property type="evidence" value="ECO:0007669"/>
    <property type="project" value="UniProtKB-UniRule"/>
</dbReference>
<organism evidence="17 18">
    <name type="scientific">Leptonema illini</name>
    <dbReference type="NCBI Taxonomy" id="183"/>
    <lineage>
        <taxon>Bacteria</taxon>
        <taxon>Pseudomonadati</taxon>
        <taxon>Spirochaetota</taxon>
        <taxon>Spirochaetia</taxon>
        <taxon>Leptospirales</taxon>
        <taxon>Leptospiraceae</taxon>
        <taxon>Leptonema</taxon>
    </lineage>
</organism>
<dbReference type="EMBL" id="WBUI01000011">
    <property type="protein sequence ID" value="KAB2931948.1"/>
    <property type="molecule type" value="Genomic_DNA"/>
</dbReference>
<name>A0A833H0N7_9LEPT</name>
<dbReference type="PANTHER" id="PTHR43185:SF1">
    <property type="entry name" value="FE(2+) TRANSPORTER FEOB"/>
    <property type="match status" value="1"/>
</dbReference>
<dbReference type="Gene3D" id="3.40.50.300">
    <property type="entry name" value="P-loop containing nucleotide triphosphate hydrolases"/>
    <property type="match status" value="1"/>
</dbReference>
<evidence type="ECO:0000256" key="2">
    <source>
        <dbReference type="ARBA" id="ARBA00022448"/>
    </source>
</evidence>
<keyword evidence="5 15" id="KW-0812">Transmembrane</keyword>
<proteinExistence type="inferred from homology"/>
<keyword evidence="7 15" id="KW-1133">Transmembrane helix</keyword>
<feature type="transmembrane region" description="Helical" evidence="15">
    <location>
        <begin position="302"/>
        <end position="323"/>
    </location>
</feature>
<dbReference type="InterPro" id="IPR050860">
    <property type="entry name" value="FeoB_GTPase"/>
</dbReference>
<gene>
    <name evidence="17" type="primary">feoB</name>
    <name evidence="17" type="ORF">F9K24_11730</name>
</gene>
<feature type="binding site" evidence="14">
    <location>
        <position position="27"/>
    </location>
    <ligand>
        <name>Mg(2+)</name>
        <dbReference type="ChEBI" id="CHEBI:18420"/>
        <label>2</label>
    </ligand>
</feature>
<dbReference type="Pfam" id="PF07664">
    <property type="entry name" value="FeoB_C"/>
    <property type="match status" value="1"/>
</dbReference>
<protein>
    <recommendedName>
        <fullName evidence="12 15">Ferrous iron transport protein B</fullName>
    </recommendedName>
</protein>
<feature type="transmembrane region" description="Helical" evidence="15">
    <location>
        <begin position="536"/>
        <end position="553"/>
    </location>
</feature>
<evidence type="ECO:0000256" key="9">
    <source>
        <dbReference type="ARBA" id="ARBA00023065"/>
    </source>
</evidence>
<evidence type="ECO:0000313" key="18">
    <source>
        <dbReference type="Proteomes" id="UP000460298"/>
    </source>
</evidence>
<dbReference type="Pfam" id="PF02421">
    <property type="entry name" value="FeoB_N"/>
    <property type="match status" value="1"/>
</dbReference>
<feature type="transmembrane region" description="Helical" evidence="15">
    <location>
        <begin position="438"/>
        <end position="463"/>
    </location>
</feature>
<accession>A0A833H0N7</accession>
<feature type="transmembrane region" description="Helical" evidence="15">
    <location>
        <begin position="359"/>
        <end position="383"/>
    </location>
</feature>
<feature type="binding site" evidence="13">
    <location>
        <begin position="61"/>
        <end position="64"/>
    </location>
    <ligand>
        <name>GTP</name>
        <dbReference type="ChEBI" id="CHEBI:37565"/>
        <label>1</label>
    </ligand>
</feature>
<dbReference type="NCBIfam" id="TIGR00437">
    <property type="entry name" value="feoB"/>
    <property type="match status" value="1"/>
</dbReference>
<keyword evidence="11 15" id="KW-0472">Membrane</keyword>
<evidence type="ECO:0000259" key="16">
    <source>
        <dbReference type="PROSITE" id="PS51711"/>
    </source>
</evidence>
<evidence type="ECO:0000256" key="13">
    <source>
        <dbReference type="PIRSR" id="PIRSR603373-1"/>
    </source>
</evidence>
<dbReference type="GO" id="GO:0005886">
    <property type="term" value="C:plasma membrane"/>
    <property type="evidence" value="ECO:0007669"/>
    <property type="project" value="UniProtKB-SubCell"/>
</dbReference>
<feature type="domain" description="FeoB-type G" evidence="16">
    <location>
        <begin position="8"/>
        <end position="175"/>
    </location>
</feature>
<dbReference type="InterPro" id="IPR006073">
    <property type="entry name" value="GTP-bd"/>
</dbReference>
<comment type="similarity">
    <text evidence="15">Belongs to the TRAFAC class TrmE-Era-EngA-EngB-Septin-like GTPase superfamily. FeoB GTPase (TC 9.A.8) family.</text>
</comment>
<dbReference type="InterPro" id="IPR005225">
    <property type="entry name" value="Small_GTP-bd"/>
</dbReference>
<dbReference type="InterPro" id="IPR030389">
    <property type="entry name" value="G_FEOB_dom"/>
</dbReference>
<keyword evidence="9" id="KW-0406">Ion transport</keyword>
<feature type="binding site" evidence="13">
    <location>
        <begin position="15"/>
        <end position="22"/>
    </location>
    <ligand>
        <name>GTP</name>
        <dbReference type="ChEBI" id="CHEBI:37565"/>
        <label>1</label>
    </ligand>
</feature>
<evidence type="ECO:0000256" key="10">
    <source>
        <dbReference type="ARBA" id="ARBA00023134"/>
    </source>
</evidence>
<dbReference type="InterPro" id="IPR011642">
    <property type="entry name" value="Gate_dom"/>
</dbReference>
<keyword evidence="10 13" id="KW-0342">GTP-binding</keyword>
<feature type="transmembrane region" description="Helical" evidence="15">
    <location>
        <begin position="682"/>
        <end position="710"/>
    </location>
</feature>
<evidence type="ECO:0000256" key="15">
    <source>
        <dbReference type="RuleBase" id="RU362098"/>
    </source>
</evidence>
<dbReference type="SUPFAM" id="SSF52540">
    <property type="entry name" value="P-loop containing nucleoside triphosphate hydrolases"/>
    <property type="match status" value="1"/>
</dbReference>
<dbReference type="GO" id="GO:0005525">
    <property type="term" value="F:GTP binding"/>
    <property type="evidence" value="ECO:0007669"/>
    <property type="project" value="UniProtKB-KW"/>
</dbReference>
<keyword evidence="14" id="KW-0460">Magnesium</keyword>
<keyword evidence="14" id="KW-0479">Metal-binding</keyword>
<keyword evidence="3" id="KW-1003">Cell membrane</keyword>
<feature type="transmembrane region" description="Helical" evidence="15">
    <location>
        <begin position="410"/>
        <end position="431"/>
    </location>
</feature>
<evidence type="ECO:0000256" key="7">
    <source>
        <dbReference type="ARBA" id="ARBA00022989"/>
    </source>
</evidence>
<reference evidence="17 18" key="1">
    <citation type="submission" date="2019-10" db="EMBL/GenBank/DDBJ databases">
        <title>Extracellular Electron Transfer in a Candidatus Methanoperedens spp. Enrichment Culture.</title>
        <authorList>
            <person name="Berger S."/>
            <person name="Rangel Shaw D."/>
            <person name="Berben T."/>
            <person name="In 'T Zandt M."/>
            <person name="Frank J."/>
            <person name="Reimann J."/>
            <person name="Jetten M.S.M."/>
            <person name="Welte C.U."/>
        </authorList>
    </citation>
    <scope>NUCLEOTIDE SEQUENCE [LARGE SCALE GENOMIC DNA]</scope>
    <source>
        <strain evidence="17">SB12</strain>
    </source>
</reference>
<feature type="transmembrane region" description="Helical" evidence="15">
    <location>
        <begin position="329"/>
        <end position="347"/>
    </location>
</feature>
<dbReference type="Proteomes" id="UP000460298">
    <property type="component" value="Unassembled WGS sequence"/>
</dbReference>
<evidence type="ECO:0000256" key="11">
    <source>
        <dbReference type="ARBA" id="ARBA00023136"/>
    </source>
</evidence>
<evidence type="ECO:0000256" key="8">
    <source>
        <dbReference type="ARBA" id="ARBA00023004"/>
    </source>
</evidence>
<sequence length="748" mass="81489">MQSTETRTIHIALAGNPNTGKTTLFNALCGTHQKTGNYPGVTVEKKTGYFREGGMQFAVVDLPGLYSLRPSAPDERISADILTGRQKDTALPDLVLVVVDATNLERNLHLLAQLTEMQLPVAVALTMTDLLEEEGILLNIEALRNRLGLPLFEVNVRSAQSIDRLRRSLADLAQNAASFRAKPLSEGYLPAALEDLIAKANERRPAGVRALSRFELLNLIFFPSDTDAWLRSSNGLMSSPDFLSFVKETREQAKAAGAAAPSMVTQARYRAAAEIREGCEKRSAVKRLSRTDRIDRILTHKFFGLAAFIGVMAVVFQSIYTGAAPLMDLIDGAFGSLGDAVGSIGWLTPLMKSFLVDGIIAGVGSVIIFVPQIAILFALIAFLEDSGYLARASFLMDRLLGWTGLNGRSFIPLLSSFACAIPGIMAARVIADEKARKATILVAPLMSCSARLPVYILFIGAFIEPVYGTIAAVTALFAMHLLGIAVALPGAFILNRGILRTPQMPFIMEMPAYRLPVLRNVFFRVKEAVWNFTKRAGTIIFAFSVVIWALSYFPRNEKAADAHVEPLALQLQALNTAAHVDDPQKAVQLEIDKEMLITQMANDRAAFYLENSYLGRMGRAIQPLFAPLGFDWRLSVGIVSAFPAREVIIATLGIINNVGADADEESDDLRSSLLNSTDESGAALYTPLTAITLMVFFALCAQCMSTLAIIQKELGHWIYPVGVFVYMTGLAYALAYAVHEIGLWLIGT</sequence>
<evidence type="ECO:0000256" key="5">
    <source>
        <dbReference type="ARBA" id="ARBA00022692"/>
    </source>
</evidence>
<feature type="transmembrane region" description="Helical" evidence="15">
    <location>
        <begin position="717"/>
        <end position="738"/>
    </location>
</feature>
<comment type="subcellular location">
    <subcellularLocation>
        <location evidence="15">Cell inner membrane</location>
        <topology evidence="15">Multi-pass membrane protein</topology>
    </subcellularLocation>
    <subcellularLocation>
        <location evidence="1">Cell membrane</location>
        <topology evidence="1">Multi-pass membrane protein</topology>
    </subcellularLocation>
</comment>
<feature type="binding site" evidence="14">
    <location>
        <position position="30"/>
    </location>
    <ligand>
        <name>Mg(2+)</name>
        <dbReference type="ChEBI" id="CHEBI:18420"/>
        <label>2</label>
    </ligand>
</feature>
<dbReference type="AlphaFoldDB" id="A0A833H0N7"/>
<dbReference type="GO" id="GO:0046872">
    <property type="term" value="F:metal ion binding"/>
    <property type="evidence" value="ECO:0007669"/>
    <property type="project" value="UniProtKB-KW"/>
</dbReference>
<keyword evidence="2 15" id="KW-0813">Transport</keyword>
<dbReference type="InterPro" id="IPR027417">
    <property type="entry name" value="P-loop_NTPase"/>
</dbReference>
<feature type="binding site" evidence="14">
    <location>
        <position position="26"/>
    </location>
    <ligand>
        <name>Mg(2+)</name>
        <dbReference type="ChEBI" id="CHEBI:18420"/>
        <label>2</label>
    </ligand>
</feature>
<keyword evidence="8 15" id="KW-0408">Iron</keyword>
<evidence type="ECO:0000256" key="4">
    <source>
        <dbReference type="ARBA" id="ARBA00022496"/>
    </source>
</evidence>
<dbReference type="InterPro" id="IPR003373">
    <property type="entry name" value="Fe2_transport_prot-B"/>
</dbReference>
<evidence type="ECO:0000256" key="14">
    <source>
        <dbReference type="PIRSR" id="PIRSR603373-2"/>
    </source>
</evidence>
<evidence type="ECO:0000256" key="1">
    <source>
        <dbReference type="ARBA" id="ARBA00004651"/>
    </source>
</evidence>
<comment type="caution">
    <text evidence="17">The sequence shown here is derived from an EMBL/GenBank/DDBJ whole genome shotgun (WGS) entry which is preliminary data.</text>
</comment>
<feature type="transmembrane region" description="Helical" evidence="15">
    <location>
        <begin position="469"/>
        <end position="494"/>
    </location>
</feature>
<dbReference type="PANTHER" id="PTHR43185">
    <property type="entry name" value="FERROUS IRON TRANSPORT PROTEIN B"/>
    <property type="match status" value="1"/>
</dbReference>